<dbReference type="Proteomes" id="UP000790709">
    <property type="component" value="Unassembled WGS sequence"/>
</dbReference>
<organism evidence="1 2">
    <name type="scientific">Leucogyrophana mollusca</name>
    <dbReference type="NCBI Taxonomy" id="85980"/>
    <lineage>
        <taxon>Eukaryota</taxon>
        <taxon>Fungi</taxon>
        <taxon>Dikarya</taxon>
        <taxon>Basidiomycota</taxon>
        <taxon>Agaricomycotina</taxon>
        <taxon>Agaricomycetes</taxon>
        <taxon>Agaricomycetidae</taxon>
        <taxon>Boletales</taxon>
        <taxon>Boletales incertae sedis</taxon>
        <taxon>Leucogyrophana</taxon>
    </lineage>
</organism>
<accession>A0ACB8BZZ3</accession>
<protein>
    <submittedName>
        <fullName evidence="1">Uncharacterized protein</fullName>
    </submittedName>
</protein>
<proteinExistence type="predicted"/>
<gene>
    <name evidence="1" type="ORF">BV22DRAFT_1125027</name>
</gene>
<reference evidence="1" key="1">
    <citation type="journal article" date="2021" name="New Phytol.">
        <title>Evolutionary innovations through gain and loss of genes in the ectomycorrhizal Boletales.</title>
        <authorList>
            <person name="Wu G."/>
            <person name="Miyauchi S."/>
            <person name="Morin E."/>
            <person name="Kuo A."/>
            <person name="Drula E."/>
            <person name="Varga T."/>
            <person name="Kohler A."/>
            <person name="Feng B."/>
            <person name="Cao Y."/>
            <person name="Lipzen A."/>
            <person name="Daum C."/>
            <person name="Hundley H."/>
            <person name="Pangilinan J."/>
            <person name="Johnson J."/>
            <person name="Barry K."/>
            <person name="LaButti K."/>
            <person name="Ng V."/>
            <person name="Ahrendt S."/>
            <person name="Min B."/>
            <person name="Choi I.G."/>
            <person name="Park H."/>
            <person name="Plett J.M."/>
            <person name="Magnuson J."/>
            <person name="Spatafora J.W."/>
            <person name="Nagy L.G."/>
            <person name="Henrissat B."/>
            <person name="Grigoriev I.V."/>
            <person name="Yang Z.L."/>
            <person name="Xu J."/>
            <person name="Martin F.M."/>
        </authorList>
    </citation>
    <scope>NUCLEOTIDE SEQUENCE</scope>
    <source>
        <strain evidence="1">KUC20120723A-06</strain>
    </source>
</reference>
<dbReference type="EMBL" id="MU266333">
    <property type="protein sequence ID" value="KAH7930293.1"/>
    <property type="molecule type" value="Genomic_DNA"/>
</dbReference>
<evidence type="ECO:0000313" key="1">
    <source>
        <dbReference type="EMBL" id="KAH7930293.1"/>
    </source>
</evidence>
<comment type="caution">
    <text evidence="1">The sequence shown here is derived from an EMBL/GenBank/DDBJ whole genome shotgun (WGS) entry which is preliminary data.</text>
</comment>
<evidence type="ECO:0000313" key="2">
    <source>
        <dbReference type="Proteomes" id="UP000790709"/>
    </source>
</evidence>
<sequence>MAVVLYDHALTFRREVELIWKRAWSLTTFLFLLTRYGGGLVLMATAPEFLSTSLSDTFMSSSPGVMQLRIYAMSQMSKKILALMLVPFVAEIVTNVVFFQEFYTSGTMHMTSEPVPGFRMCSATTTDQSLSGKNQYFIDMYIPNLCFEFLLLALSLWAGFRDAARTREYSGRWTMCPTMRILITYNVLYFFAVFAVSGGSMGISAEYLFIIIGFTFATVIILATRLVLALRTLSSLPDHMLDDEGTSGRFVQPALCAPGSIEHHDEMNDLEPYRQSHVRIIVPGIKTEAHIARAMGPPAS</sequence>
<keyword evidence="2" id="KW-1185">Reference proteome</keyword>
<name>A0ACB8BZZ3_9AGAM</name>